<dbReference type="GO" id="GO:0016477">
    <property type="term" value="P:cell migration"/>
    <property type="evidence" value="ECO:0007669"/>
    <property type="project" value="TreeGrafter"/>
</dbReference>
<evidence type="ECO:0000259" key="8">
    <source>
        <dbReference type="PROSITE" id="PS50268"/>
    </source>
</evidence>
<name>A0A517NBB7_9BACT</name>
<dbReference type="GO" id="GO:0000272">
    <property type="term" value="P:polysaccharide catabolic process"/>
    <property type="evidence" value="ECO:0007669"/>
    <property type="project" value="InterPro"/>
</dbReference>
<organism evidence="9 10">
    <name type="scientific">Rubripirellula lacrimiformis</name>
    <dbReference type="NCBI Taxonomy" id="1930273"/>
    <lineage>
        <taxon>Bacteria</taxon>
        <taxon>Pseudomonadati</taxon>
        <taxon>Planctomycetota</taxon>
        <taxon>Planctomycetia</taxon>
        <taxon>Pirellulales</taxon>
        <taxon>Pirellulaceae</taxon>
        <taxon>Rubripirellula</taxon>
    </lineage>
</organism>
<dbReference type="GO" id="GO:0000902">
    <property type="term" value="P:cell morphogenesis"/>
    <property type="evidence" value="ECO:0007669"/>
    <property type="project" value="TreeGrafter"/>
</dbReference>
<dbReference type="GO" id="GO:0007043">
    <property type="term" value="P:cell-cell junction assembly"/>
    <property type="evidence" value="ECO:0007669"/>
    <property type="project" value="TreeGrafter"/>
</dbReference>
<dbReference type="CDD" id="cd11304">
    <property type="entry name" value="Cadherin_repeat"/>
    <property type="match status" value="3"/>
</dbReference>
<dbReference type="Gene3D" id="2.60.40.60">
    <property type="entry name" value="Cadherins"/>
    <property type="match status" value="3"/>
</dbReference>
<dbReference type="Pfam" id="PF05345">
    <property type="entry name" value="He_PIG"/>
    <property type="match status" value="1"/>
</dbReference>
<dbReference type="GO" id="GO:0008013">
    <property type="term" value="F:beta-catenin binding"/>
    <property type="evidence" value="ECO:0007669"/>
    <property type="project" value="TreeGrafter"/>
</dbReference>
<reference evidence="9 10" key="1">
    <citation type="submission" date="2019-02" db="EMBL/GenBank/DDBJ databases">
        <title>Deep-cultivation of Planctomycetes and their phenomic and genomic characterization uncovers novel biology.</title>
        <authorList>
            <person name="Wiegand S."/>
            <person name="Jogler M."/>
            <person name="Boedeker C."/>
            <person name="Pinto D."/>
            <person name="Vollmers J."/>
            <person name="Rivas-Marin E."/>
            <person name="Kohn T."/>
            <person name="Peeters S.H."/>
            <person name="Heuer A."/>
            <person name="Rast P."/>
            <person name="Oberbeckmann S."/>
            <person name="Bunk B."/>
            <person name="Jeske O."/>
            <person name="Meyerdierks A."/>
            <person name="Storesund J.E."/>
            <person name="Kallscheuer N."/>
            <person name="Luecker S."/>
            <person name="Lage O.M."/>
            <person name="Pohl T."/>
            <person name="Merkel B.J."/>
            <person name="Hornburger P."/>
            <person name="Mueller R.-W."/>
            <person name="Bruemmer F."/>
            <person name="Labrenz M."/>
            <person name="Spormann A.M."/>
            <person name="Op den Camp H."/>
            <person name="Overmann J."/>
            <person name="Amann R."/>
            <person name="Jetten M.S.M."/>
            <person name="Mascher T."/>
            <person name="Medema M.H."/>
            <person name="Devos D.P."/>
            <person name="Kaster A.-K."/>
            <person name="Ovreas L."/>
            <person name="Rohde M."/>
            <person name="Galperin M.Y."/>
            <person name="Jogler C."/>
        </authorList>
    </citation>
    <scope>NUCLEOTIDE SEQUENCE [LARGE SCALE GENOMIC DNA]</scope>
    <source>
        <strain evidence="9 10">K22_7</strain>
    </source>
</reference>
<keyword evidence="2" id="KW-0812">Transmembrane</keyword>
<dbReference type="OrthoDB" id="218787at2"/>
<dbReference type="PRINTS" id="PR00205">
    <property type="entry name" value="CADHERIN"/>
</dbReference>
<feature type="domain" description="Cadherin" evidence="8">
    <location>
        <begin position="560"/>
        <end position="659"/>
    </location>
</feature>
<dbReference type="InterPro" id="IPR036439">
    <property type="entry name" value="Dockerin_dom_sf"/>
</dbReference>
<accession>A0A517NBB7</accession>
<dbReference type="PROSITE" id="PS50268">
    <property type="entry name" value="CADHERIN_2"/>
    <property type="match status" value="3"/>
</dbReference>
<dbReference type="SMART" id="SM00736">
    <property type="entry name" value="CADG"/>
    <property type="match status" value="1"/>
</dbReference>
<dbReference type="InterPro" id="IPR002126">
    <property type="entry name" value="Cadherin-like_dom"/>
</dbReference>
<dbReference type="InterPro" id="IPR039808">
    <property type="entry name" value="Cadherin"/>
</dbReference>
<evidence type="ECO:0000256" key="1">
    <source>
        <dbReference type="ARBA" id="ARBA00004167"/>
    </source>
</evidence>
<protein>
    <submittedName>
        <fullName evidence="9">Cadherin domain protein</fullName>
    </submittedName>
</protein>
<dbReference type="Pfam" id="PF00028">
    <property type="entry name" value="Cadherin"/>
    <property type="match status" value="3"/>
</dbReference>
<evidence type="ECO:0000256" key="4">
    <source>
        <dbReference type="ARBA" id="ARBA00022737"/>
    </source>
</evidence>
<dbReference type="FunFam" id="2.60.40.60:FF:000020">
    <property type="entry name" value="Dachsous cadherin-related 1b"/>
    <property type="match status" value="1"/>
</dbReference>
<feature type="domain" description="Cadherin" evidence="8">
    <location>
        <begin position="758"/>
        <end position="861"/>
    </location>
</feature>
<feature type="domain" description="Cadherin" evidence="8">
    <location>
        <begin position="658"/>
        <end position="759"/>
    </location>
</feature>
<dbReference type="GO" id="GO:0005509">
    <property type="term" value="F:calcium ion binding"/>
    <property type="evidence" value="ECO:0007669"/>
    <property type="project" value="InterPro"/>
</dbReference>
<dbReference type="InterPro" id="IPR013783">
    <property type="entry name" value="Ig-like_fold"/>
</dbReference>
<dbReference type="PANTHER" id="PTHR24027">
    <property type="entry name" value="CADHERIN-23"/>
    <property type="match status" value="1"/>
</dbReference>
<dbReference type="KEGG" id="rlc:K227x_28200"/>
<dbReference type="Gene3D" id="1.10.1330.10">
    <property type="entry name" value="Dockerin domain"/>
    <property type="match status" value="1"/>
</dbReference>
<dbReference type="InterPro" id="IPR006644">
    <property type="entry name" value="Cadg"/>
</dbReference>
<dbReference type="InterPro" id="IPR002105">
    <property type="entry name" value="Dockerin_1_rpt"/>
</dbReference>
<dbReference type="GO" id="GO:0004553">
    <property type="term" value="F:hydrolase activity, hydrolyzing O-glycosyl compounds"/>
    <property type="evidence" value="ECO:0007669"/>
    <property type="project" value="InterPro"/>
</dbReference>
<dbReference type="GO" id="GO:0034332">
    <property type="term" value="P:adherens junction organization"/>
    <property type="evidence" value="ECO:0007669"/>
    <property type="project" value="TreeGrafter"/>
</dbReference>
<dbReference type="GO" id="GO:0007156">
    <property type="term" value="P:homophilic cell adhesion via plasma membrane adhesion molecules"/>
    <property type="evidence" value="ECO:0007669"/>
    <property type="project" value="InterPro"/>
</dbReference>
<dbReference type="EMBL" id="CP036525">
    <property type="protein sequence ID" value="QDT04429.1"/>
    <property type="molecule type" value="Genomic_DNA"/>
</dbReference>
<dbReference type="GO" id="GO:0016342">
    <property type="term" value="C:catenin complex"/>
    <property type="evidence" value="ECO:0007669"/>
    <property type="project" value="TreeGrafter"/>
</dbReference>
<dbReference type="PANTHER" id="PTHR24027:SF422">
    <property type="entry name" value="CADHERIN DOMAIN-CONTAINING PROTEIN"/>
    <property type="match status" value="1"/>
</dbReference>
<dbReference type="Pfam" id="PF00404">
    <property type="entry name" value="Dockerin_1"/>
    <property type="match status" value="1"/>
</dbReference>
<keyword evidence="3" id="KW-0732">Signal</keyword>
<proteinExistence type="predicted"/>
<keyword evidence="4" id="KW-0677">Repeat</keyword>
<dbReference type="GO" id="GO:0045296">
    <property type="term" value="F:cadherin binding"/>
    <property type="evidence" value="ECO:0007669"/>
    <property type="project" value="TreeGrafter"/>
</dbReference>
<evidence type="ECO:0000256" key="6">
    <source>
        <dbReference type="ARBA" id="ARBA00022989"/>
    </source>
</evidence>
<keyword evidence="7" id="KW-0472">Membrane</keyword>
<evidence type="ECO:0000256" key="5">
    <source>
        <dbReference type="ARBA" id="ARBA00022837"/>
    </source>
</evidence>
<evidence type="ECO:0000313" key="10">
    <source>
        <dbReference type="Proteomes" id="UP000318538"/>
    </source>
</evidence>
<keyword evidence="5" id="KW-0106">Calcium</keyword>
<dbReference type="SUPFAM" id="SSF49313">
    <property type="entry name" value="Cadherin-like"/>
    <property type="match status" value="4"/>
</dbReference>
<keyword evidence="6" id="KW-1133">Transmembrane helix</keyword>
<dbReference type="SMART" id="SM00112">
    <property type="entry name" value="CA"/>
    <property type="match status" value="3"/>
</dbReference>
<dbReference type="RefSeq" id="WP_145170031.1">
    <property type="nucleotide sequence ID" value="NZ_CP036525.1"/>
</dbReference>
<keyword evidence="10" id="KW-1185">Reference proteome</keyword>
<evidence type="ECO:0000256" key="7">
    <source>
        <dbReference type="ARBA" id="ARBA00023136"/>
    </source>
</evidence>
<evidence type="ECO:0000313" key="9">
    <source>
        <dbReference type="EMBL" id="QDT04429.1"/>
    </source>
</evidence>
<gene>
    <name evidence="9" type="ORF">K227x_28200</name>
</gene>
<dbReference type="GO" id="GO:0016339">
    <property type="term" value="P:calcium-dependent cell-cell adhesion via plasma membrane cell adhesion molecules"/>
    <property type="evidence" value="ECO:0007669"/>
    <property type="project" value="TreeGrafter"/>
</dbReference>
<evidence type="ECO:0000256" key="2">
    <source>
        <dbReference type="ARBA" id="ARBA00022692"/>
    </source>
</evidence>
<dbReference type="Proteomes" id="UP000318538">
    <property type="component" value="Chromosome"/>
</dbReference>
<comment type="subcellular location">
    <subcellularLocation>
        <location evidence="1">Membrane</location>
        <topology evidence="1">Single-pass membrane protein</topology>
    </subcellularLocation>
</comment>
<dbReference type="SUPFAM" id="SSF63446">
    <property type="entry name" value="Type I dockerin domain"/>
    <property type="match status" value="1"/>
</dbReference>
<dbReference type="InterPro" id="IPR015919">
    <property type="entry name" value="Cadherin-like_sf"/>
</dbReference>
<dbReference type="GO" id="GO:0044331">
    <property type="term" value="P:cell-cell adhesion mediated by cadherin"/>
    <property type="evidence" value="ECO:0007669"/>
    <property type="project" value="TreeGrafter"/>
</dbReference>
<dbReference type="Gene3D" id="2.60.40.10">
    <property type="entry name" value="Immunoglobulins"/>
    <property type="match status" value="1"/>
</dbReference>
<evidence type="ECO:0000256" key="3">
    <source>
        <dbReference type="ARBA" id="ARBA00022729"/>
    </source>
</evidence>
<dbReference type="GO" id="GO:0005912">
    <property type="term" value="C:adherens junction"/>
    <property type="evidence" value="ECO:0007669"/>
    <property type="project" value="TreeGrafter"/>
</dbReference>
<dbReference type="AlphaFoldDB" id="A0A517NBB7"/>
<sequence length="1071" mass="114515">MKTRRLPKSFRSGPSRRLGFQALESRQLLAAHISELLVSPLFGDNDKAQMVELRGEPSTTLPEGTYFVTAYERGLDVGVVHGIFDLSGQSFGENGYLVLLQQDSPHSVEAGATVLRSTEEGFGGLPGDIYSDSHSLSERIDFIIGANAYLLIQTDIAPQLEMDIDADDDGVIDPLVASAWDIQDSISLHPFVGGGDIAYGNIVFAEDGPSPAEVNVPDGVAFVRTEGFGYAGRVGESVGSDPSDWVVGTVQDENRTLVGADPQWALVDNLFGTPSQYPFSGRDLDHVGGPNFVGGVKGNVFDSVTNMPLADATVFADTNDNGIRDTLTFRVDPDDVVDPQNPPVSIVGRLDYPLLNAFPGVTVTNFALSSFAAHAVSSEAEDDFPQTLENRIFAKGGIDWFTQSGSLRFDFYEPVSSASIVAIGSDNTLSKVYGKLEAYTASGELIDSDVSGLLVDSGRQRISVSSSVENIAYVMAFADEQINDEEGDPWTRFDDLIYTQSEPFAITDQNGNYELDHLFPNDYRLHVEDGSFSGEGTTIAVNRYENYKQDFVRGPNAAPVISAGSFTLSETAIGGTDVGTVSAVDPEEDDVSYRFGADGPDEFQIDAQTGEITTTENAEFDFETQSVFELEVIASDPSNAESTAIFIVRITDTNESPVIANQTFHVTENVAINSSIGTVAASDPDQGQSLTYQLVGGSGVRFFSIQPTTGEIKLTAAIDYESRERFTLEVEVSDDGQPPLTQMATVQIEVDDENESPTIQPGQFSITESASGGSIVGTVIASDPDAGQTLTYAITSGNDAGHFDIDPQSGQITLAENAALDHEINDSFTLVISVTDNGSPSSTTSADFAIQIDDENEAPIFTSGVTNVEGTTGSAFSMVLPDGLVVDPDGGPAWDIGATFAGGDLPAWMTFDPVSMTIVGVPTTIIVGEIEIQLTVTDHDDQSLTSSLFFTITIESSATPLHNTVNAFDVNGDDRISANDALRIINYLARQSPGTAVDPDVRIAAFFDVSGDNLVSALDALQVINQMSRISGESESATESSVAVDRIAASIHDHDDHDRAMIEYLQNPRLF</sequence>